<dbReference type="RefSeq" id="XP_013232504.1">
    <property type="nucleotide sequence ID" value="XM_013377050.1"/>
</dbReference>
<organism evidence="2 3">
    <name type="scientific">Eimeria tenella</name>
    <name type="common">Coccidian parasite</name>
    <dbReference type="NCBI Taxonomy" id="5802"/>
    <lineage>
        <taxon>Eukaryota</taxon>
        <taxon>Sar</taxon>
        <taxon>Alveolata</taxon>
        <taxon>Apicomplexa</taxon>
        <taxon>Conoidasida</taxon>
        <taxon>Coccidia</taxon>
        <taxon>Eucoccidiorida</taxon>
        <taxon>Eimeriorina</taxon>
        <taxon>Eimeriidae</taxon>
        <taxon>Eimeria</taxon>
    </lineage>
</organism>
<accession>U6KZJ6</accession>
<proteinExistence type="predicted"/>
<feature type="region of interest" description="Disordered" evidence="1">
    <location>
        <begin position="1"/>
        <end position="45"/>
    </location>
</feature>
<dbReference type="GeneID" id="25251169"/>
<evidence type="ECO:0000313" key="3">
    <source>
        <dbReference type="Proteomes" id="UP000030747"/>
    </source>
</evidence>
<feature type="compositionally biased region" description="Basic and acidic residues" evidence="1">
    <location>
        <begin position="35"/>
        <end position="45"/>
    </location>
</feature>
<feature type="compositionally biased region" description="Low complexity" evidence="1">
    <location>
        <begin position="373"/>
        <end position="383"/>
    </location>
</feature>
<reference evidence="2" key="2">
    <citation type="submission" date="2013-10" db="EMBL/GenBank/DDBJ databases">
        <authorList>
            <person name="Aslett M."/>
        </authorList>
    </citation>
    <scope>NUCLEOTIDE SEQUENCE [LARGE SCALE GENOMIC DNA]</scope>
    <source>
        <strain evidence="2">Houghton</strain>
    </source>
</reference>
<dbReference type="OrthoDB" id="329374at2759"/>
<evidence type="ECO:0000256" key="1">
    <source>
        <dbReference type="SAM" id="MobiDB-lite"/>
    </source>
</evidence>
<protein>
    <submittedName>
        <fullName evidence="2">Uncharacterized protein</fullName>
    </submittedName>
</protein>
<dbReference type="VEuPathDB" id="ToxoDB:ETH_00009865"/>
<evidence type="ECO:0000313" key="2">
    <source>
        <dbReference type="EMBL" id="CDJ41754.1"/>
    </source>
</evidence>
<reference evidence="2" key="1">
    <citation type="submission" date="2013-10" db="EMBL/GenBank/DDBJ databases">
        <title>Genomic analysis of the causative agents of coccidiosis in chickens.</title>
        <authorList>
            <person name="Reid A.J."/>
            <person name="Blake D."/>
            <person name="Billington K."/>
            <person name="Browne H."/>
            <person name="Dunn M."/>
            <person name="Hung S."/>
            <person name="Kawahara F."/>
            <person name="Miranda-Saavedra D."/>
            <person name="Mourier T."/>
            <person name="Nagra H."/>
            <person name="Otto T.D."/>
            <person name="Rawlings N."/>
            <person name="Sanchez A."/>
            <person name="Sanders M."/>
            <person name="Subramaniam C."/>
            <person name="Tay Y."/>
            <person name="Dear P."/>
            <person name="Doerig C."/>
            <person name="Gruber A."/>
            <person name="Parkinson J."/>
            <person name="Shirley M."/>
            <person name="Wan K.L."/>
            <person name="Berriman M."/>
            <person name="Tomley F."/>
            <person name="Pain A."/>
        </authorList>
    </citation>
    <scope>NUCLEOTIDE SEQUENCE [LARGE SCALE GENOMIC DNA]</scope>
    <source>
        <strain evidence="2">Houghton</strain>
    </source>
</reference>
<dbReference type="OMA" id="MKMFLRN"/>
<dbReference type="EMBL" id="HG675668">
    <property type="protein sequence ID" value="CDJ41754.1"/>
    <property type="molecule type" value="Genomic_DNA"/>
</dbReference>
<sequence length="412" mass="46159">MAAAAAAAAPASDSLRNSGESEAKSGKTAAAAAAADRKSFDKEQKQKNEAFWRNLLQEIGVQQQQPPPPPKTWKDKLACFGFVCLAALVASEFGYRMYMDYNYGFETIDTSDAQMLKEVMFGGKPWMVLCRWPHKRSKVPDAINRSRIELLKVLRMGRLDCAAALPSGVRFAERFRIPSSSEGFVVANGKAPRLLTAWALQSAEQLLAYVQRHAKLDFRSVDDNGSLGRRCLLPAGSRCLFLLRYKGISTTERNKQIQTLFANIHPAVRKLKFAVLDSHKHQLNLHGAAPLAAAADPSETQIVCFLNTTKREQQEELRRKDDLSKHSFAVSVFEGSFQDTAAVQAFASRCASAAADTEGFVAMQQHPTVRRVQQQQQQQQQQGEDQKQQKKPKKKQKKQKRKRQPKQQQQQQ</sequence>
<keyword evidence="3" id="KW-1185">Reference proteome</keyword>
<feature type="compositionally biased region" description="Low complexity" evidence="1">
    <location>
        <begin position="1"/>
        <end position="11"/>
    </location>
</feature>
<dbReference type="Proteomes" id="UP000030747">
    <property type="component" value="Unassembled WGS sequence"/>
</dbReference>
<gene>
    <name evidence="2" type="ORF">ETH_00009865</name>
</gene>
<dbReference type="VEuPathDB" id="ToxoDB:ETH2_1597300"/>
<feature type="region of interest" description="Disordered" evidence="1">
    <location>
        <begin position="366"/>
        <end position="412"/>
    </location>
</feature>
<name>U6KZJ6_EIMTE</name>
<feature type="compositionally biased region" description="Basic residues" evidence="1">
    <location>
        <begin position="389"/>
        <end position="405"/>
    </location>
</feature>
<dbReference type="AlphaFoldDB" id="U6KZJ6"/>